<comment type="caution">
    <text evidence="2">The sequence shown here is derived from an EMBL/GenBank/DDBJ whole genome shotgun (WGS) entry which is preliminary data.</text>
</comment>
<dbReference type="Pfam" id="PF13302">
    <property type="entry name" value="Acetyltransf_3"/>
    <property type="match status" value="1"/>
</dbReference>
<dbReference type="AlphaFoldDB" id="A0A8J3QJW6"/>
<dbReference type="InterPro" id="IPR016181">
    <property type="entry name" value="Acyl_CoA_acyltransferase"/>
</dbReference>
<dbReference type="Proteomes" id="UP000612899">
    <property type="component" value="Unassembled WGS sequence"/>
</dbReference>
<dbReference type="Gene3D" id="3.40.630.30">
    <property type="match status" value="1"/>
</dbReference>
<organism evidence="2 3">
    <name type="scientific">Rhizocola hellebori</name>
    <dbReference type="NCBI Taxonomy" id="1392758"/>
    <lineage>
        <taxon>Bacteria</taxon>
        <taxon>Bacillati</taxon>
        <taxon>Actinomycetota</taxon>
        <taxon>Actinomycetes</taxon>
        <taxon>Micromonosporales</taxon>
        <taxon>Micromonosporaceae</taxon>
        <taxon>Rhizocola</taxon>
    </lineage>
</organism>
<gene>
    <name evidence="2" type="ORF">Rhe02_85580</name>
</gene>
<reference evidence="2" key="1">
    <citation type="submission" date="2021-01" db="EMBL/GenBank/DDBJ databases">
        <title>Whole genome shotgun sequence of Rhizocola hellebori NBRC 109834.</title>
        <authorList>
            <person name="Komaki H."/>
            <person name="Tamura T."/>
        </authorList>
    </citation>
    <scope>NUCLEOTIDE SEQUENCE</scope>
    <source>
        <strain evidence="2">NBRC 109834</strain>
    </source>
</reference>
<proteinExistence type="predicted"/>
<dbReference type="GO" id="GO:0016747">
    <property type="term" value="F:acyltransferase activity, transferring groups other than amino-acyl groups"/>
    <property type="evidence" value="ECO:0007669"/>
    <property type="project" value="InterPro"/>
</dbReference>
<dbReference type="SUPFAM" id="SSF55729">
    <property type="entry name" value="Acyl-CoA N-acyltransferases (Nat)"/>
    <property type="match status" value="1"/>
</dbReference>
<sequence length="169" mass="19367">MALVEAGEAHVESIRQWRNHPQVRGTAIYTKYIPEDVHRAWWESVSADPARLVMIYERDAIACGAVTFNDYDPIAGTVEWGFFLDVDGLQERGELLPAWMELEKEAVAYGFDELKVTSMGGRTLARNKPVLALHRRFGFVEVPERRYIAEIDGVSEEVLWTELTADRRR</sequence>
<dbReference type="RefSeq" id="WP_203914204.1">
    <property type="nucleotide sequence ID" value="NZ_BONY01000096.1"/>
</dbReference>
<evidence type="ECO:0000313" key="2">
    <source>
        <dbReference type="EMBL" id="GIH10491.1"/>
    </source>
</evidence>
<feature type="domain" description="N-acetyltransferase" evidence="1">
    <location>
        <begin position="5"/>
        <end position="140"/>
    </location>
</feature>
<name>A0A8J3QJW6_9ACTN</name>
<evidence type="ECO:0000313" key="3">
    <source>
        <dbReference type="Proteomes" id="UP000612899"/>
    </source>
</evidence>
<protein>
    <recommendedName>
        <fullName evidence="1">N-acetyltransferase domain-containing protein</fullName>
    </recommendedName>
</protein>
<evidence type="ECO:0000259" key="1">
    <source>
        <dbReference type="Pfam" id="PF13302"/>
    </source>
</evidence>
<dbReference type="InterPro" id="IPR000182">
    <property type="entry name" value="GNAT_dom"/>
</dbReference>
<accession>A0A8J3QJW6</accession>
<dbReference type="EMBL" id="BONY01000096">
    <property type="protein sequence ID" value="GIH10491.1"/>
    <property type="molecule type" value="Genomic_DNA"/>
</dbReference>
<keyword evidence="3" id="KW-1185">Reference proteome</keyword>